<dbReference type="InterPro" id="IPR001406">
    <property type="entry name" value="PsdUridine_synth_TruA"/>
</dbReference>
<comment type="function">
    <text evidence="4">Formation of pseudouridine at positions 38, 39 and 40 in the anticodon stem and loop of transfer RNAs.</text>
</comment>
<keyword evidence="2 4" id="KW-0819">tRNA processing</keyword>
<comment type="catalytic activity">
    <reaction evidence="4 7">
        <text>uridine(38/39/40) in tRNA = pseudouridine(38/39/40) in tRNA</text>
        <dbReference type="Rhea" id="RHEA:22376"/>
        <dbReference type="Rhea" id="RHEA-COMP:10085"/>
        <dbReference type="Rhea" id="RHEA-COMP:10087"/>
        <dbReference type="ChEBI" id="CHEBI:65314"/>
        <dbReference type="ChEBI" id="CHEBI:65315"/>
        <dbReference type="EC" id="5.4.99.12"/>
    </reaction>
</comment>
<evidence type="ECO:0000256" key="4">
    <source>
        <dbReference type="HAMAP-Rule" id="MF_00171"/>
    </source>
</evidence>
<feature type="domain" description="Pseudouridine synthase I TruA alpha/beta" evidence="8">
    <location>
        <begin position="148"/>
        <end position="244"/>
    </location>
</feature>
<evidence type="ECO:0000256" key="1">
    <source>
        <dbReference type="ARBA" id="ARBA00009375"/>
    </source>
</evidence>
<dbReference type="OrthoDB" id="9811823at2"/>
<dbReference type="AlphaFoldDB" id="A0A4U1C5D5"/>
<dbReference type="Pfam" id="PF01416">
    <property type="entry name" value="PseudoU_synth_1"/>
    <property type="match status" value="1"/>
</dbReference>
<evidence type="ECO:0000256" key="6">
    <source>
        <dbReference type="PIRSR" id="PIRSR001430-2"/>
    </source>
</evidence>
<dbReference type="InterPro" id="IPR020095">
    <property type="entry name" value="PsdUridine_synth_TruA_C"/>
</dbReference>
<evidence type="ECO:0000256" key="5">
    <source>
        <dbReference type="PIRSR" id="PIRSR001430-1"/>
    </source>
</evidence>
<evidence type="ECO:0000313" key="10">
    <source>
        <dbReference type="Proteomes" id="UP000308181"/>
    </source>
</evidence>
<dbReference type="SUPFAM" id="SSF55120">
    <property type="entry name" value="Pseudouridine synthase"/>
    <property type="match status" value="1"/>
</dbReference>
<dbReference type="Gene3D" id="3.30.70.660">
    <property type="entry name" value="Pseudouridine synthase I, catalytic domain, C-terminal subdomain"/>
    <property type="match status" value="1"/>
</dbReference>
<dbReference type="PANTHER" id="PTHR11142">
    <property type="entry name" value="PSEUDOURIDYLATE SYNTHASE"/>
    <property type="match status" value="1"/>
</dbReference>
<dbReference type="GO" id="GO:0160147">
    <property type="term" value="F:tRNA pseudouridine(38-40) synthase activity"/>
    <property type="evidence" value="ECO:0007669"/>
    <property type="project" value="UniProtKB-EC"/>
</dbReference>
<dbReference type="GO" id="GO:0003723">
    <property type="term" value="F:RNA binding"/>
    <property type="evidence" value="ECO:0007669"/>
    <property type="project" value="InterPro"/>
</dbReference>
<dbReference type="EMBL" id="SWBP01000001">
    <property type="protein sequence ID" value="TKC01120.1"/>
    <property type="molecule type" value="Genomic_DNA"/>
</dbReference>
<evidence type="ECO:0000259" key="8">
    <source>
        <dbReference type="Pfam" id="PF01416"/>
    </source>
</evidence>
<protein>
    <recommendedName>
        <fullName evidence="4">tRNA pseudouridine synthase A</fullName>
        <ecNumber evidence="4">5.4.99.12</ecNumber>
    </recommendedName>
    <alternativeName>
        <fullName evidence="4">tRNA pseudouridine(38-40) synthase</fullName>
    </alternativeName>
    <alternativeName>
        <fullName evidence="4">tRNA pseudouridylate synthase I</fullName>
    </alternativeName>
    <alternativeName>
        <fullName evidence="4">tRNA-uridine isomerase I</fullName>
    </alternativeName>
</protein>
<proteinExistence type="inferred from homology"/>
<organism evidence="9 10">
    <name type="scientific">Pedobacter cryophilus</name>
    <dbReference type="NCBI Taxonomy" id="2571271"/>
    <lineage>
        <taxon>Bacteria</taxon>
        <taxon>Pseudomonadati</taxon>
        <taxon>Bacteroidota</taxon>
        <taxon>Sphingobacteriia</taxon>
        <taxon>Sphingobacteriales</taxon>
        <taxon>Sphingobacteriaceae</taxon>
        <taxon>Pedobacter</taxon>
    </lineage>
</organism>
<feature type="active site" description="Nucleophile" evidence="4 5">
    <location>
        <position position="51"/>
    </location>
</feature>
<reference evidence="9 10" key="1">
    <citation type="submission" date="2019-04" db="EMBL/GenBank/DDBJ databases">
        <title>Pedobacter sp. AR-3-17 sp. nov., isolated from Arctic soil.</title>
        <authorList>
            <person name="Dahal R.H."/>
            <person name="Kim D.-U."/>
        </authorList>
    </citation>
    <scope>NUCLEOTIDE SEQUENCE [LARGE SCALE GENOMIC DNA]</scope>
    <source>
        <strain evidence="9 10">AR-3-17</strain>
    </source>
</reference>
<comment type="caution">
    <text evidence="9">The sequence shown here is derived from an EMBL/GenBank/DDBJ whole genome shotgun (WGS) entry which is preliminary data.</text>
</comment>
<evidence type="ECO:0000256" key="3">
    <source>
        <dbReference type="ARBA" id="ARBA00023235"/>
    </source>
</evidence>
<dbReference type="HAMAP" id="MF_00171">
    <property type="entry name" value="TruA"/>
    <property type="match status" value="1"/>
</dbReference>
<dbReference type="PIRSF" id="PIRSF001430">
    <property type="entry name" value="tRNA_psdUrid_synth"/>
    <property type="match status" value="1"/>
</dbReference>
<keyword evidence="10" id="KW-1185">Reference proteome</keyword>
<evidence type="ECO:0000256" key="7">
    <source>
        <dbReference type="RuleBase" id="RU003792"/>
    </source>
</evidence>
<evidence type="ECO:0000313" key="9">
    <source>
        <dbReference type="EMBL" id="TKC01120.1"/>
    </source>
</evidence>
<dbReference type="GO" id="GO:0031119">
    <property type="term" value="P:tRNA pseudouridine synthesis"/>
    <property type="evidence" value="ECO:0007669"/>
    <property type="project" value="UniProtKB-UniRule"/>
</dbReference>
<comment type="caution">
    <text evidence="4">Lacks conserved residue(s) required for the propagation of feature annotation.</text>
</comment>
<gene>
    <name evidence="4" type="primary">truA</name>
    <name evidence="9" type="ORF">FA046_03480</name>
</gene>
<dbReference type="InterPro" id="IPR020097">
    <property type="entry name" value="PsdUridine_synth_TruA_a/b_dom"/>
</dbReference>
<feature type="binding site" evidence="4 6">
    <location>
        <position position="108"/>
    </location>
    <ligand>
        <name>substrate</name>
    </ligand>
</feature>
<dbReference type="PANTHER" id="PTHR11142:SF0">
    <property type="entry name" value="TRNA PSEUDOURIDINE SYNTHASE-LIKE 1"/>
    <property type="match status" value="1"/>
</dbReference>
<keyword evidence="3 4" id="KW-0413">Isomerase</keyword>
<comment type="subunit">
    <text evidence="4">Homodimer.</text>
</comment>
<dbReference type="Gene3D" id="3.30.70.580">
    <property type="entry name" value="Pseudouridine synthase I, catalytic domain, N-terminal subdomain"/>
    <property type="match status" value="1"/>
</dbReference>
<dbReference type="InterPro" id="IPR020103">
    <property type="entry name" value="PsdUridine_synth_cat_dom_sf"/>
</dbReference>
<name>A0A4U1C5D5_9SPHI</name>
<accession>A0A4U1C5D5</accession>
<dbReference type="EC" id="5.4.99.12" evidence="4"/>
<dbReference type="InterPro" id="IPR020094">
    <property type="entry name" value="TruA/RsuA/RluB/E/F_N"/>
</dbReference>
<dbReference type="Proteomes" id="UP000308181">
    <property type="component" value="Unassembled WGS sequence"/>
</dbReference>
<comment type="similarity">
    <text evidence="1 4 7">Belongs to the tRNA pseudouridine synthase TruA family.</text>
</comment>
<sequence>MRHFFHIAYQGKNYNGWQKQQDNFSLQQVLEESLSQVLKTPIAIVGCGRTDAKVNASQFFFHADLAKPADENLLFRLNRILPADIAVFDIIPMENLPHCRFDAIQRQYDYFIHTYKDPFLSDFSSLYLGLEIDFQQLKRATDLLIQYEDYRCFCTSPDKNEHTICRVSAAKWLVSENGNQLRFQISSNRFLGKMIRILVGQLLKVGKGLLSVDAFESYLINKETPKILSPAHPQGLYLSKVTYPYLDLAPKTDFLGLQKVSNDWKLIE</sequence>
<evidence type="ECO:0000256" key="2">
    <source>
        <dbReference type="ARBA" id="ARBA00022694"/>
    </source>
</evidence>